<keyword evidence="3" id="KW-1185">Reference proteome</keyword>
<reference evidence="2 3" key="1">
    <citation type="submission" date="2016-12" db="EMBL/GenBank/DDBJ databases">
        <title>Diversity of luminous bacteria.</title>
        <authorList>
            <person name="Yoshizawa S."/>
            <person name="Kogure K."/>
        </authorList>
    </citation>
    <scope>NUCLEOTIDE SEQUENCE [LARGE SCALE GENOMIC DNA]</scope>
    <source>
        <strain evidence="2 3">SA4-48</strain>
    </source>
</reference>
<evidence type="ECO:0000313" key="3">
    <source>
        <dbReference type="Proteomes" id="UP000239007"/>
    </source>
</evidence>
<dbReference type="OrthoDB" id="5599218at2"/>
<dbReference type="PANTHER" id="PTHR11102">
    <property type="entry name" value="SEL-1-LIKE PROTEIN"/>
    <property type="match status" value="1"/>
</dbReference>
<feature type="chain" id="PRO_5015689610" evidence="1">
    <location>
        <begin position="18"/>
        <end position="208"/>
    </location>
</feature>
<keyword evidence="2" id="KW-0282">Flagellum</keyword>
<dbReference type="RefSeq" id="WP_105051568.1">
    <property type="nucleotide sequence ID" value="NZ_BMYG01000003.1"/>
</dbReference>
<keyword evidence="2" id="KW-0969">Cilium</keyword>
<keyword evidence="1" id="KW-0732">Signal</keyword>
<dbReference type="PANTHER" id="PTHR11102:SF160">
    <property type="entry name" value="ERAD-ASSOCIATED E3 UBIQUITIN-PROTEIN LIGASE COMPONENT HRD3"/>
    <property type="match status" value="1"/>
</dbReference>
<protein>
    <submittedName>
        <fullName evidence="2">Flagellar protein MotX</fullName>
    </submittedName>
</protein>
<dbReference type="InterPro" id="IPR006597">
    <property type="entry name" value="Sel1-like"/>
</dbReference>
<dbReference type="SMART" id="SM00671">
    <property type="entry name" value="SEL1"/>
    <property type="match status" value="2"/>
</dbReference>
<feature type="signal peptide" evidence="1">
    <location>
        <begin position="1"/>
        <end position="17"/>
    </location>
</feature>
<gene>
    <name evidence="2" type="ORF">BTO11_05080</name>
</gene>
<dbReference type="AlphaFoldDB" id="A0A2S7UT25"/>
<comment type="caution">
    <text evidence="2">The sequence shown here is derived from an EMBL/GenBank/DDBJ whole genome shotgun (WGS) entry which is preliminary data.</text>
</comment>
<dbReference type="InterPro" id="IPR011990">
    <property type="entry name" value="TPR-like_helical_dom_sf"/>
</dbReference>
<proteinExistence type="predicted"/>
<evidence type="ECO:0000313" key="2">
    <source>
        <dbReference type="EMBL" id="PQJ53093.1"/>
    </source>
</evidence>
<organism evidence="2 3">
    <name type="scientific">Psychrosphaera saromensis</name>
    <dbReference type="NCBI Taxonomy" id="716813"/>
    <lineage>
        <taxon>Bacteria</taxon>
        <taxon>Pseudomonadati</taxon>
        <taxon>Pseudomonadota</taxon>
        <taxon>Gammaproteobacteria</taxon>
        <taxon>Alteromonadales</taxon>
        <taxon>Pseudoalteromonadaceae</taxon>
        <taxon>Psychrosphaera</taxon>
    </lineage>
</organism>
<dbReference type="SUPFAM" id="SSF81901">
    <property type="entry name" value="HCP-like"/>
    <property type="match status" value="1"/>
</dbReference>
<accession>A0A2S7UT25</accession>
<dbReference type="InterPro" id="IPR050767">
    <property type="entry name" value="Sel1_AlgK"/>
</dbReference>
<dbReference type="EMBL" id="MSCH01000003">
    <property type="protein sequence ID" value="PQJ53093.1"/>
    <property type="molecule type" value="Genomic_DNA"/>
</dbReference>
<dbReference type="Pfam" id="PF08238">
    <property type="entry name" value="Sel1"/>
    <property type="match status" value="2"/>
</dbReference>
<keyword evidence="2" id="KW-0966">Cell projection</keyword>
<dbReference type="Proteomes" id="UP000239007">
    <property type="component" value="Unassembled WGS sequence"/>
</dbReference>
<dbReference type="Gene3D" id="1.25.40.10">
    <property type="entry name" value="Tetratricopeptide repeat domain"/>
    <property type="match status" value="1"/>
</dbReference>
<sequence length="208" mass="24061">MKLFLSLLLVLSFHSLADETIDDEILQAVQIYSQDELLDLIKENKHLERVKADRCQLNRDIKDRAIKLKVPAYQFLYGDMLAWGVCFERDPELGLFYIRESSSQGLVEAIEQLGRYYFIGRFVQKDLERAYQLTYRAAELGNINAQLRLVQMHLDGLGSPYEFENSYRLLHHSIIADEAKHKEAADLLAQLSVMMSPKSVKKAKKSDY</sequence>
<name>A0A2S7UT25_9GAMM</name>
<evidence type="ECO:0000256" key="1">
    <source>
        <dbReference type="SAM" id="SignalP"/>
    </source>
</evidence>